<dbReference type="PANTHER" id="PTHR34580">
    <property type="match status" value="1"/>
</dbReference>
<name>A0ABS5ZMH5_9PROT</name>
<proteinExistence type="predicted"/>
<dbReference type="InterPro" id="IPR026881">
    <property type="entry name" value="WYL_dom"/>
</dbReference>
<sequence>MTHSRSSGLETALLLLEILRRIPRKRFITAKQIKTSLDAAGFERDLRSVQRYLDTISQHFDIECDTRSKPYGYRWPVHARGFTLPLLSPAEALLVHLAESELHDILPADLLRDLNPLLEHAQQQIDCEPEAQPVRQWIRKVRRIPTTLPLLPAKIAPNILETVSNALYREQKLYLHYHNVHGEQKEATVWPLGLAQQGNRLYLVCRYEGYDNERILALPRIEKAELLPQQFIYPKDFDLARYDGEGRFAFGEGKKVRISFTIEKAAGWHLTESRLSEDQEIEVQGDWLQVRATVTDSMLLHTWLAGMESLICDIEINEISG</sequence>
<comment type="caution">
    <text evidence="2">The sequence shown here is derived from an EMBL/GenBank/DDBJ whole genome shotgun (WGS) entry which is preliminary data.</text>
</comment>
<reference evidence="2 3" key="1">
    <citation type="journal article" date="2021" name="ISME J.">
        <title>Genomic evolution of the class Acidithiobacillia: deep-branching Proteobacteria living in extreme acidic conditions.</title>
        <authorList>
            <person name="Moya-Beltran A."/>
            <person name="Beard S."/>
            <person name="Rojas-Villalobos C."/>
            <person name="Issotta F."/>
            <person name="Gallardo Y."/>
            <person name="Ulloa R."/>
            <person name="Giaveno A."/>
            <person name="Degli Esposti M."/>
            <person name="Johnson D.B."/>
            <person name="Quatrini R."/>
        </authorList>
    </citation>
    <scope>NUCLEOTIDE SEQUENCE [LARGE SCALE GENOMIC DNA]</scope>
    <source>
        <strain evidence="2 3">ATCC 19703</strain>
    </source>
</reference>
<evidence type="ECO:0000313" key="3">
    <source>
        <dbReference type="Proteomes" id="UP001197028"/>
    </source>
</evidence>
<keyword evidence="3" id="KW-1185">Reference proteome</keyword>
<dbReference type="RefSeq" id="WP_215862734.1">
    <property type="nucleotide sequence ID" value="NZ_JABELD010000017.1"/>
</dbReference>
<organism evidence="2 3">
    <name type="scientific">Acidithiobacillus concretivorus</name>
    <dbReference type="NCBI Taxonomy" id="3063952"/>
    <lineage>
        <taxon>Bacteria</taxon>
        <taxon>Pseudomonadati</taxon>
        <taxon>Pseudomonadota</taxon>
        <taxon>Acidithiobacillia</taxon>
        <taxon>Acidithiobacillales</taxon>
        <taxon>Acidithiobacillaceae</taxon>
        <taxon>Acidithiobacillus</taxon>
    </lineage>
</organism>
<dbReference type="PANTHER" id="PTHR34580:SF1">
    <property type="entry name" value="PROTEIN PAFC"/>
    <property type="match status" value="1"/>
</dbReference>
<protein>
    <submittedName>
        <fullName evidence="2">WYL domain-containing protein</fullName>
    </submittedName>
</protein>
<dbReference type="Pfam" id="PF13280">
    <property type="entry name" value="WYL"/>
    <property type="match status" value="1"/>
</dbReference>
<feature type="domain" description="WYL" evidence="1">
    <location>
        <begin position="159"/>
        <end position="225"/>
    </location>
</feature>
<dbReference type="InterPro" id="IPR051534">
    <property type="entry name" value="CBASS_pafABC_assoc_protein"/>
</dbReference>
<dbReference type="EMBL" id="JABELD010000017">
    <property type="protein sequence ID" value="MBU2737690.1"/>
    <property type="molecule type" value="Genomic_DNA"/>
</dbReference>
<evidence type="ECO:0000259" key="1">
    <source>
        <dbReference type="Pfam" id="PF13280"/>
    </source>
</evidence>
<dbReference type="Proteomes" id="UP001197028">
    <property type="component" value="Unassembled WGS sequence"/>
</dbReference>
<dbReference type="PROSITE" id="PS52050">
    <property type="entry name" value="WYL"/>
    <property type="match status" value="1"/>
</dbReference>
<accession>A0ABS5ZMH5</accession>
<gene>
    <name evidence="2" type="ORF">HJG40_02475</name>
</gene>
<evidence type="ECO:0000313" key="2">
    <source>
        <dbReference type="EMBL" id="MBU2737690.1"/>
    </source>
</evidence>